<dbReference type="InterPro" id="IPR016024">
    <property type="entry name" value="ARM-type_fold"/>
</dbReference>
<protein>
    <recommendedName>
        <fullName evidence="1">E3 ubiquitin-protein ligase listerin</fullName>
        <ecNumber evidence="1">2.3.2.27</ecNumber>
    </recommendedName>
    <alternativeName>
        <fullName evidence="1">RING-type E3 ubiquitin transferase listerin</fullName>
    </alternativeName>
</protein>
<dbReference type="GO" id="GO:1990116">
    <property type="term" value="P:ribosome-associated ubiquitin-dependent protein catabolic process"/>
    <property type="evidence" value="ECO:0007669"/>
    <property type="project" value="UniProtKB-UniRule"/>
</dbReference>
<evidence type="ECO:0000313" key="4">
    <source>
        <dbReference type="EMBL" id="ESO83676.1"/>
    </source>
</evidence>
<dbReference type="UniPathway" id="UPA00143"/>
<dbReference type="PANTHER" id="PTHR12389:SF0">
    <property type="entry name" value="E3 UBIQUITIN-PROTEIN LIGASE LISTERIN"/>
    <property type="match status" value="1"/>
</dbReference>
<proteinExistence type="inferred from homology"/>
<dbReference type="InterPro" id="IPR039795">
    <property type="entry name" value="LTN1/Rkr1"/>
</dbReference>
<feature type="region of interest" description="Disordered" evidence="2">
    <location>
        <begin position="1"/>
        <end position="21"/>
    </location>
</feature>
<dbReference type="GO" id="GO:1990112">
    <property type="term" value="C:RQC complex"/>
    <property type="evidence" value="ECO:0007669"/>
    <property type="project" value="UniProtKB-UniRule"/>
</dbReference>
<keyword evidence="1" id="KW-0833">Ubl conjugation pathway</keyword>
<dbReference type="RefSeq" id="XP_009065703.1">
    <property type="nucleotide sequence ID" value="XM_009067455.1"/>
</dbReference>
<dbReference type="GO" id="GO:0072344">
    <property type="term" value="P:rescue of stalled ribosome"/>
    <property type="evidence" value="ECO:0007669"/>
    <property type="project" value="UniProtKB-UniRule"/>
</dbReference>
<dbReference type="GO" id="GO:0008270">
    <property type="term" value="F:zinc ion binding"/>
    <property type="evidence" value="ECO:0007669"/>
    <property type="project" value="UniProtKB-KW"/>
</dbReference>
<keyword evidence="1" id="KW-0862">Zinc</keyword>
<dbReference type="STRING" id="225164.V3ZS07"/>
<dbReference type="InterPro" id="IPR054476">
    <property type="entry name" value="Ltn1_N"/>
</dbReference>
<keyword evidence="1" id="KW-0479">Metal-binding</keyword>
<dbReference type="SUPFAM" id="SSF48371">
    <property type="entry name" value="ARM repeat"/>
    <property type="match status" value="1"/>
</dbReference>
<dbReference type="GO" id="GO:0043023">
    <property type="term" value="F:ribosomal large subunit binding"/>
    <property type="evidence" value="ECO:0007669"/>
    <property type="project" value="TreeGrafter"/>
</dbReference>
<dbReference type="KEGG" id="lgi:LOTGIDRAFT_133152"/>
<dbReference type="PANTHER" id="PTHR12389">
    <property type="entry name" value="ZINC FINGER PROTEIN 294"/>
    <property type="match status" value="1"/>
</dbReference>
<comment type="function">
    <text evidence="1">E3 ubiquitin-protein ligase. Component of the ribosome quality control complex (RQC), a ribosome-associated complex that mediates ubiquitination and extraction of incompletely synthesized nascent chains for proteasomal degradation.</text>
</comment>
<feature type="domain" description="E3 ubiquitin-protein ligase listerin N-terminal" evidence="3">
    <location>
        <begin position="58"/>
        <end position="367"/>
    </location>
</feature>
<name>V3ZS07_LOTGI</name>
<dbReference type="Gene3D" id="1.25.10.10">
    <property type="entry name" value="Leucine-rich Repeat Variant"/>
    <property type="match status" value="1"/>
</dbReference>
<keyword evidence="5" id="KW-1185">Reference proteome</keyword>
<comment type="subunit">
    <text evidence="1">Component of the ribosome quality control complex (RQC).</text>
</comment>
<evidence type="ECO:0000256" key="1">
    <source>
        <dbReference type="RuleBase" id="RU367090"/>
    </source>
</evidence>
<dbReference type="GO" id="GO:0005829">
    <property type="term" value="C:cytosol"/>
    <property type="evidence" value="ECO:0007669"/>
    <property type="project" value="UniProtKB-UniRule"/>
</dbReference>
<accession>V3ZS07</accession>
<dbReference type="GO" id="GO:0061630">
    <property type="term" value="F:ubiquitin protein ligase activity"/>
    <property type="evidence" value="ECO:0007669"/>
    <property type="project" value="UniProtKB-UniRule"/>
</dbReference>
<comment type="similarity">
    <text evidence="1">Belongs to the LTN1 family.</text>
</comment>
<keyword evidence="1" id="KW-0808">Transferase</keyword>
<feature type="non-terminal residue" evidence="4">
    <location>
        <position position="469"/>
    </location>
</feature>
<sequence>MAAPKKGSNRVKGNLKPSSSSQAALLMGQSTGFIGFGGQSSPSFVPLSSMLEDVDSSLDADVRLVLRKLSKKDSTTKIKALQELSDLSQQKDTEVLKSMLPFWPRLYNRLSMDVDCKVREAVNNTFLVVSVRVGKEIAPYLKSIMGCWIASQCDTYPIVAFSAIKVFQNTFPGNKQNDALTLYRQEIVDFLVDNLINQTPQSLSDPKTTDQVEMDSKYSRVIASSLAGCRKLFTSVAEGKLSSLDSSLTELFENGKFWKHSKSTVPGIKGGFYSFLAVICQRFQELATKYASKITPIVLHNLDISNPVIVAPMWEAILSLVNHVPECWKHVSWQKAFWPKLRKNLENGFDGNAASISLNLMPLLSKIPESAVEDQDGFYIEFLSAFRKGFNEDSVLNSASDCAALVKSFVECCQYLIVQAGKREDQELAEKILDQFLVEIVKSAILDEKPTLASSPVFSCVASLMESFE</sequence>
<dbReference type="OMA" id="CWEDINI"/>
<evidence type="ECO:0000259" key="3">
    <source>
        <dbReference type="Pfam" id="PF22958"/>
    </source>
</evidence>
<dbReference type="CTD" id="20233386"/>
<dbReference type="EMBL" id="KB203629">
    <property type="protein sequence ID" value="ESO83676.1"/>
    <property type="molecule type" value="Genomic_DNA"/>
</dbReference>
<dbReference type="InterPro" id="IPR011989">
    <property type="entry name" value="ARM-like"/>
</dbReference>
<organism evidence="4 5">
    <name type="scientific">Lottia gigantea</name>
    <name type="common">Giant owl limpet</name>
    <dbReference type="NCBI Taxonomy" id="225164"/>
    <lineage>
        <taxon>Eukaryota</taxon>
        <taxon>Metazoa</taxon>
        <taxon>Spiralia</taxon>
        <taxon>Lophotrochozoa</taxon>
        <taxon>Mollusca</taxon>
        <taxon>Gastropoda</taxon>
        <taxon>Patellogastropoda</taxon>
        <taxon>Lottioidea</taxon>
        <taxon>Lottiidae</taxon>
        <taxon>Lottia</taxon>
    </lineage>
</organism>
<dbReference type="Proteomes" id="UP000030746">
    <property type="component" value="Unassembled WGS sequence"/>
</dbReference>
<dbReference type="AlphaFoldDB" id="V3ZS07"/>
<dbReference type="Pfam" id="PF22958">
    <property type="entry name" value="Ltn1_1st"/>
    <property type="match status" value="1"/>
</dbReference>
<reference evidence="4 5" key="1">
    <citation type="journal article" date="2013" name="Nature">
        <title>Insights into bilaterian evolution from three spiralian genomes.</title>
        <authorList>
            <person name="Simakov O."/>
            <person name="Marletaz F."/>
            <person name="Cho S.J."/>
            <person name="Edsinger-Gonzales E."/>
            <person name="Havlak P."/>
            <person name="Hellsten U."/>
            <person name="Kuo D.H."/>
            <person name="Larsson T."/>
            <person name="Lv J."/>
            <person name="Arendt D."/>
            <person name="Savage R."/>
            <person name="Osoegawa K."/>
            <person name="de Jong P."/>
            <person name="Grimwood J."/>
            <person name="Chapman J.A."/>
            <person name="Shapiro H."/>
            <person name="Aerts A."/>
            <person name="Otillar R.P."/>
            <person name="Terry A.Y."/>
            <person name="Boore J.L."/>
            <person name="Grigoriev I.V."/>
            <person name="Lindberg D.R."/>
            <person name="Seaver E.C."/>
            <person name="Weisblat D.A."/>
            <person name="Putnam N.H."/>
            <person name="Rokhsar D.S."/>
        </authorList>
    </citation>
    <scope>NUCLEOTIDE SEQUENCE [LARGE SCALE GENOMIC DNA]</scope>
</reference>
<evidence type="ECO:0000256" key="2">
    <source>
        <dbReference type="SAM" id="MobiDB-lite"/>
    </source>
</evidence>
<dbReference type="HOGENOM" id="CLU_046510_0_0_1"/>
<dbReference type="EC" id="2.3.2.27" evidence="1"/>
<comment type="pathway">
    <text evidence="1">Protein modification; protein ubiquitination.</text>
</comment>
<dbReference type="GO" id="GO:0016567">
    <property type="term" value="P:protein ubiquitination"/>
    <property type="evidence" value="ECO:0007669"/>
    <property type="project" value="UniProtKB-UniPathway"/>
</dbReference>
<dbReference type="GeneID" id="20233386"/>
<keyword evidence="1" id="KW-0863">Zinc-finger</keyword>
<gene>
    <name evidence="4" type="ORF">LOTGIDRAFT_133152</name>
</gene>
<comment type="catalytic activity">
    <reaction evidence="1">
        <text>S-ubiquitinyl-[E2 ubiquitin-conjugating enzyme]-L-cysteine + [acceptor protein]-L-lysine = [E2 ubiquitin-conjugating enzyme]-L-cysteine + N(6)-ubiquitinyl-[acceptor protein]-L-lysine.</text>
        <dbReference type="EC" id="2.3.2.27"/>
    </reaction>
</comment>
<evidence type="ECO:0000313" key="5">
    <source>
        <dbReference type="Proteomes" id="UP000030746"/>
    </source>
</evidence>
<dbReference type="OrthoDB" id="6108at2759"/>